<dbReference type="PANTHER" id="PTHR24373:SF275">
    <property type="entry name" value="TIR DOMAIN-CONTAINING PROTEIN"/>
    <property type="match status" value="1"/>
</dbReference>
<proteinExistence type="predicted"/>
<dbReference type="PROSITE" id="PS51450">
    <property type="entry name" value="LRR"/>
    <property type="match status" value="3"/>
</dbReference>
<dbReference type="PANTHER" id="PTHR24373">
    <property type="entry name" value="SLIT RELATED LEUCINE-RICH REPEAT NEURONAL PROTEIN"/>
    <property type="match status" value="1"/>
</dbReference>
<evidence type="ECO:0000256" key="2">
    <source>
        <dbReference type="ARBA" id="ARBA00022729"/>
    </source>
</evidence>
<reference evidence="4" key="1">
    <citation type="journal article" date="2021" name="Sci. Adv.">
        <title>The American lobster genome reveals insights on longevity, neural, and immune adaptations.</title>
        <authorList>
            <person name="Polinski J.M."/>
            <person name="Zimin A.V."/>
            <person name="Clark K.F."/>
            <person name="Kohn A.B."/>
            <person name="Sadowski N."/>
            <person name="Timp W."/>
            <person name="Ptitsyn A."/>
            <person name="Khanna P."/>
            <person name="Romanova D.Y."/>
            <person name="Williams P."/>
            <person name="Greenwood S.J."/>
            <person name="Moroz L.L."/>
            <person name="Walt D.R."/>
            <person name="Bodnar A.G."/>
        </authorList>
    </citation>
    <scope>NUCLEOTIDE SEQUENCE</scope>
    <source>
        <strain evidence="4">GMGI-L3</strain>
    </source>
</reference>
<dbReference type="SUPFAM" id="SSF52058">
    <property type="entry name" value="L domain-like"/>
    <property type="match status" value="1"/>
</dbReference>
<gene>
    <name evidence="4" type="primary">Slit1-L</name>
    <name evidence="4" type="ORF">Hamer_G023309</name>
</gene>
<keyword evidence="1" id="KW-0433">Leucine-rich repeat</keyword>
<feature type="non-terminal residue" evidence="4">
    <location>
        <position position="1"/>
    </location>
</feature>
<name>A0A8J5N4Z0_HOMAM</name>
<dbReference type="InterPro" id="IPR032675">
    <property type="entry name" value="LRR_dom_sf"/>
</dbReference>
<evidence type="ECO:0000313" key="5">
    <source>
        <dbReference type="Proteomes" id="UP000747542"/>
    </source>
</evidence>
<dbReference type="AlphaFoldDB" id="A0A8J5N4Z0"/>
<sequence>GKTFEVLDLTSSGIESVEEGAFDGCQERLNLLRLTTNHLKVFPFKDLPLYPRLETLALGGNELESLEELVGLPELPLKVLYLGNNRISELHPENFLSVPHLGILELNGNNLTSIPPKVFMPLVQLESLYLYKNHIKHLATGSLWFSTPILRVMDARSNHMETVDVDVFRGKSTFIILQETHLGGEKLDCK</sequence>
<dbReference type="EMBL" id="JAHLQT010009631">
    <property type="protein sequence ID" value="KAG7173496.1"/>
    <property type="molecule type" value="Genomic_DNA"/>
</dbReference>
<dbReference type="Gene3D" id="3.80.10.10">
    <property type="entry name" value="Ribonuclease Inhibitor"/>
    <property type="match status" value="2"/>
</dbReference>
<dbReference type="InterPro" id="IPR001611">
    <property type="entry name" value="Leu-rich_rpt"/>
</dbReference>
<dbReference type="Proteomes" id="UP000747542">
    <property type="component" value="Unassembled WGS sequence"/>
</dbReference>
<evidence type="ECO:0000256" key="1">
    <source>
        <dbReference type="ARBA" id="ARBA00022614"/>
    </source>
</evidence>
<evidence type="ECO:0000256" key="3">
    <source>
        <dbReference type="ARBA" id="ARBA00022737"/>
    </source>
</evidence>
<accession>A0A8J5N4Z0</accession>
<dbReference type="InterPro" id="IPR003591">
    <property type="entry name" value="Leu-rich_rpt_typical-subtyp"/>
</dbReference>
<dbReference type="SMART" id="SM00369">
    <property type="entry name" value="LRR_TYP"/>
    <property type="match status" value="4"/>
</dbReference>
<comment type="caution">
    <text evidence="4">The sequence shown here is derived from an EMBL/GenBank/DDBJ whole genome shotgun (WGS) entry which is preliminary data.</text>
</comment>
<evidence type="ECO:0000313" key="4">
    <source>
        <dbReference type="EMBL" id="KAG7173496.1"/>
    </source>
</evidence>
<dbReference type="InterPro" id="IPR050328">
    <property type="entry name" value="Dev_Immune_Receptor"/>
</dbReference>
<dbReference type="Pfam" id="PF13855">
    <property type="entry name" value="LRR_8"/>
    <property type="match status" value="1"/>
</dbReference>
<keyword evidence="2" id="KW-0732">Signal</keyword>
<keyword evidence="5" id="KW-1185">Reference proteome</keyword>
<keyword evidence="3" id="KW-0677">Repeat</keyword>
<protein>
    <submittedName>
        <fullName evidence="4">Slit 1 protein-like</fullName>
    </submittedName>
</protein>
<organism evidence="4 5">
    <name type="scientific">Homarus americanus</name>
    <name type="common">American lobster</name>
    <dbReference type="NCBI Taxonomy" id="6706"/>
    <lineage>
        <taxon>Eukaryota</taxon>
        <taxon>Metazoa</taxon>
        <taxon>Ecdysozoa</taxon>
        <taxon>Arthropoda</taxon>
        <taxon>Crustacea</taxon>
        <taxon>Multicrustacea</taxon>
        <taxon>Malacostraca</taxon>
        <taxon>Eumalacostraca</taxon>
        <taxon>Eucarida</taxon>
        <taxon>Decapoda</taxon>
        <taxon>Pleocyemata</taxon>
        <taxon>Astacidea</taxon>
        <taxon>Nephropoidea</taxon>
        <taxon>Nephropidae</taxon>
        <taxon>Homarus</taxon>
    </lineage>
</organism>